<sequence>THRAVSNKGQVILTALSLLVRASSFNGFSARETALSSYSSRLLTTISSPIPVARHSEPATLVAIFSSGRVIIGRPAHNISVPVVWPLHNGRVKK</sequence>
<feature type="chain" id="PRO_5006014727" evidence="1">
    <location>
        <begin position="23"/>
        <end position="94"/>
    </location>
</feature>
<dbReference type="PaxDb" id="39947-A0A0N7KEA5"/>
<keyword evidence="3" id="KW-1185">Reference proteome</keyword>
<reference evidence="3" key="1">
    <citation type="journal article" date="2005" name="Nature">
        <title>The map-based sequence of the rice genome.</title>
        <authorList>
            <consortium name="International rice genome sequencing project (IRGSP)"/>
            <person name="Matsumoto T."/>
            <person name="Wu J."/>
            <person name="Kanamori H."/>
            <person name="Katayose Y."/>
            <person name="Fujisawa M."/>
            <person name="Namiki N."/>
            <person name="Mizuno H."/>
            <person name="Yamamoto K."/>
            <person name="Antonio B.A."/>
            <person name="Baba T."/>
            <person name="Sakata K."/>
            <person name="Nagamura Y."/>
            <person name="Aoki H."/>
            <person name="Arikawa K."/>
            <person name="Arita K."/>
            <person name="Bito T."/>
            <person name="Chiden Y."/>
            <person name="Fujitsuka N."/>
            <person name="Fukunaka R."/>
            <person name="Hamada M."/>
            <person name="Harada C."/>
            <person name="Hayashi A."/>
            <person name="Hijishita S."/>
            <person name="Honda M."/>
            <person name="Hosokawa S."/>
            <person name="Ichikawa Y."/>
            <person name="Idonuma A."/>
            <person name="Iijima M."/>
            <person name="Ikeda M."/>
            <person name="Ikeno M."/>
            <person name="Ito K."/>
            <person name="Ito S."/>
            <person name="Ito T."/>
            <person name="Ito Y."/>
            <person name="Ito Y."/>
            <person name="Iwabuchi A."/>
            <person name="Kamiya K."/>
            <person name="Karasawa W."/>
            <person name="Kurita K."/>
            <person name="Katagiri S."/>
            <person name="Kikuta A."/>
            <person name="Kobayashi H."/>
            <person name="Kobayashi N."/>
            <person name="Machita K."/>
            <person name="Maehara T."/>
            <person name="Masukawa M."/>
            <person name="Mizubayashi T."/>
            <person name="Mukai Y."/>
            <person name="Nagasaki H."/>
            <person name="Nagata Y."/>
            <person name="Naito S."/>
            <person name="Nakashima M."/>
            <person name="Nakama Y."/>
            <person name="Nakamichi Y."/>
            <person name="Nakamura M."/>
            <person name="Meguro A."/>
            <person name="Negishi M."/>
            <person name="Ohta I."/>
            <person name="Ohta T."/>
            <person name="Okamoto M."/>
            <person name="Ono N."/>
            <person name="Saji S."/>
            <person name="Sakaguchi M."/>
            <person name="Sakai K."/>
            <person name="Shibata M."/>
            <person name="Shimokawa T."/>
            <person name="Song J."/>
            <person name="Takazaki Y."/>
            <person name="Terasawa K."/>
            <person name="Tsugane M."/>
            <person name="Tsuji K."/>
            <person name="Ueda S."/>
            <person name="Waki K."/>
            <person name="Yamagata H."/>
            <person name="Yamamoto M."/>
            <person name="Yamamoto S."/>
            <person name="Yamane H."/>
            <person name="Yoshiki S."/>
            <person name="Yoshihara R."/>
            <person name="Yukawa K."/>
            <person name="Zhong H."/>
            <person name="Yano M."/>
            <person name="Yuan Q."/>
            <person name="Ouyang S."/>
            <person name="Liu J."/>
            <person name="Jones K.M."/>
            <person name="Gansberger K."/>
            <person name="Moffat K."/>
            <person name="Hill J."/>
            <person name="Bera J."/>
            <person name="Fadrosh D."/>
            <person name="Jin S."/>
            <person name="Johri S."/>
            <person name="Kim M."/>
            <person name="Overton L."/>
            <person name="Reardon M."/>
            <person name="Tsitrin T."/>
            <person name="Vuong H."/>
            <person name="Weaver B."/>
            <person name="Ciecko A."/>
            <person name="Tallon L."/>
            <person name="Jackson J."/>
            <person name="Pai G."/>
            <person name="Aken S.V."/>
            <person name="Utterback T."/>
            <person name="Reidmuller S."/>
            <person name="Feldblyum T."/>
            <person name="Hsiao J."/>
            <person name="Zismann V."/>
            <person name="Iobst S."/>
            <person name="de Vazeille A.R."/>
            <person name="Buell C.R."/>
            <person name="Ying K."/>
            <person name="Li Y."/>
            <person name="Lu T."/>
            <person name="Huang Y."/>
            <person name="Zhao Q."/>
            <person name="Feng Q."/>
            <person name="Zhang L."/>
            <person name="Zhu J."/>
            <person name="Weng Q."/>
            <person name="Mu J."/>
            <person name="Lu Y."/>
            <person name="Fan D."/>
            <person name="Liu Y."/>
            <person name="Guan J."/>
            <person name="Zhang Y."/>
            <person name="Yu S."/>
            <person name="Liu X."/>
            <person name="Zhang Y."/>
            <person name="Hong G."/>
            <person name="Han B."/>
            <person name="Choisne N."/>
            <person name="Demange N."/>
            <person name="Orjeda G."/>
            <person name="Samain S."/>
            <person name="Cattolico L."/>
            <person name="Pelletier E."/>
            <person name="Couloux A."/>
            <person name="Segurens B."/>
            <person name="Wincker P."/>
            <person name="D'Hont A."/>
            <person name="Scarpelli C."/>
            <person name="Weissenbach J."/>
            <person name="Salanoubat M."/>
            <person name="Quetier F."/>
            <person name="Yu Y."/>
            <person name="Kim H.R."/>
            <person name="Rambo T."/>
            <person name="Currie J."/>
            <person name="Collura K."/>
            <person name="Luo M."/>
            <person name="Yang T."/>
            <person name="Ammiraju J.S.S."/>
            <person name="Engler F."/>
            <person name="Soderlund C."/>
            <person name="Wing R.A."/>
            <person name="Palmer L.E."/>
            <person name="de la Bastide M."/>
            <person name="Spiegel L."/>
            <person name="Nascimento L."/>
            <person name="Zutavern T."/>
            <person name="O'Shaughnessy A."/>
            <person name="Dike S."/>
            <person name="Dedhia N."/>
            <person name="Preston R."/>
            <person name="Balija V."/>
            <person name="McCombie W.R."/>
            <person name="Chow T."/>
            <person name="Chen H."/>
            <person name="Chung M."/>
            <person name="Chen C."/>
            <person name="Shaw J."/>
            <person name="Wu H."/>
            <person name="Hsiao K."/>
            <person name="Chao Y."/>
            <person name="Chu M."/>
            <person name="Cheng C."/>
            <person name="Hour A."/>
            <person name="Lee P."/>
            <person name="Lin S."/>
            <person name="Lin Y."/>
            <person name="Liou J."/>
            <person name="Liu S."/>
            <person name="Hsing Y."/>
            <person name="Raghuvanshi S."/>
            <person name="Mohanty A."/>
            <person name="Bharti A.K."/>
            <person name="Gaur A."/>
            <person name="Gupta V."/>
            <person name="Kumar D."/>
            <person name="Ravi V."/>
            <person name="Vij S."/>
            <person name="Kapur A."/>
            <person name="Khurana P."/>
            <person name="Khurana P."/>
            <person name="Khurana J.P."/>
            <person name="Tyagi A.K."/>
            <person name="Gaikwad K."/>
            <person name="Singh A."/>
            <person name="Dalal V."/>
            <person name="Srivastava S."/>
            <person name="Dixit A."/>
            <person name="Pal A.K."/>
            <person name="Ghazi I.A."/>
            <person name="Yadav M."/>
            <person name="Pandit A."/>
            <person name="Bhargava A."/>
            <person name="Sureshbabu K."/>
            <person name="Batra K."/>
            <person name="Sharma T.R."/>
            <person name="Mohapatra T."/>
            <person name="Singh N.K."/>
            <person name="Messing J."/>
            <person name="Nelson A.B."/>
            <person name="Fuks G."/>
            <person name="Kavchok S."/>
            <person name="Keizer G."/>
            <person name="Linton E."/>
            <person name="Llaca V."/>
            <person name="Song R."/>
            <person name="Tanyolac B."/>
            <person name="Young S."/>
            <person name="Ho-Il K."/>
            <person name="Hahn J.H."/>
            <person name="Sangsakoo G."/>
            <person name="Vanavichit A."/>
            <person name="de Mattos Luiz.A.T."/>
            <person name="Zimmer P.D."/>
            <person name="Malone G."/>
            <person name="Dellagostin O."/>
            <person name="de Oliveira A.C."/>
            <person name="Bevan M."/>
            <person name="Bancroft I."/>
            <person name="Minx P."/>
            <person name="Cordum H."/>
            <person name="Wilson R."/>
            <person name="Cheng Z."/>
            <person name="Jin W."/>
            <person name="Jiang J."/>
            <person name="Leong S.A."/>
            <person name="Iwama H."/>
            <person name="Gojobori T."/>
            <person name="Itoh T."/>
            <person name="Niimura Y."/>
            <person name="Fujii Y."/>
            <person name="Habara T."/>
            <person name="Sakai H."/>
            <person name="Sato Y."/>
            <person name="Wilson G."/>
            <person name="Kumar K."/>
            <person name="McCouch S."/>
            <person name="Juretic N."/>
            <person name="Hoen D."/>
            <person name="Wright S."/>
            <person name="Bruskiewich R."/>
            <person name="Bureau T."/>
            <person name="Miyao A."/>
            <person name="Hirochika H."/>
            <person name="Nishikawa T."/>
            <person name="Kadowaki K."/>
            <person name="Sugiura M."/>
            <person name="Burr B."/>
            <person name="Sasaki T."/>
        </authorList>
    </citation>
    <scope>NUCLEOTIDE SEQUENCE [LARGE SCALE GENOMIC DNA]</scope>
    <source>
        <strain evidence="3">cv. Nipponbare</strain>
    </source>
</reference>
<proteinExistence type="predicted"/>
<reference evidence="2 3" key="2">
    <citation type="journal article" date="2013" name="Plant Cell Physiol.">
        <title>Rice Annotation Project Database (RAP-DB): an integrative and interactive database for rice genomics.</title>
        <authorList>
            <person name="Sakai H."/>
            <person name="Lee S.S."/>
            <person name="Tanaka T."/>
            <person name="Numa H."/>
            <person name="Kim J."/>
            <person name="Kawahara Y."/>
            <person name="Wakimoto H."/>
            <person name="Yang C.C."/>
            <person name="Iwamoto M."/>
            <person name="Abe T."/>
            <person name="Yamada Y."/>
            <person name="Muto A."/>
            <person name="Inokuchi H."/>
            <person name="Ikemura T."/>
            <person name="Matsumoto T."/>
            <person name="Sasaki T."/>
            <person name="Itoh T."/>
        </authorList>
    </citation>
    <scope>NUCLEOTIDE SEQUENCE [LARGE SCALE GENOMIC DNA]</scope>
    <source>
        <strain evidence="3">cv. Nipponbare</strain>
    </source>
</reference>
<evidence type="ECO:0000256" key="1">
    <source>
        <dbReference type="SAM" id="SignalP"/>
    </source>
</evidence>
<dbReference type="Proteomes" id="UP000059680">
    <property type="component" value="Chromosome 1"/>
</dbReference>
<dbReference type="InParanoid" id="A0A0N7KEA5"/>
<accession>A0A0N7KEA5</accession>
<organism evidence="2 3">
    <name type="scientific">Oryza sativa subsp. japonica</name>
    <name type="common">Rice</name>
    <dbReference type="NCBI Taxonomy" id="39947"/>
    <lineage>
        <taxon>Eukaryota</taxon>
        <taxon>Viridiplantae</taxon>
        <taxon>Streptophyta</taxon>
        <taxon>Embryophyta</taxon>
        <taxon>Tracheophyta</taxon>
        <taxon>Spermatophyta</taxon>
        <taxon>Magnoliopsida</taxon>
        <taxon>Liliopsida</taxon>
        <taxon>Poales</taxon>
        <taxon>Poaceae</taxon>
        <taxon>BOP clade</taxon>
        <taxon>Oryzoideae</taxon>
        <taxon>Oryzeae</taxon>
        <taxon>Oryzinae</taxon>
        <taxon>Oryza</taxon>
        <taxon>Oryza sativa</taxon>
    </lineage>
</organism>
<dbReference type="EMBL" id="AP014957">
    <property type="protein sequence ID" value="BAS75873.1"/>
    <property type="molecule type" value="Genomic_DNA"/>
</dbReference>
<evidence type="ECO:0000313" key="3">
    <source>
        <dbReference type="Proteomes" id="UP000059680"/>
    </source>
</evidence>
<protein>
    <submittedName>
        <fullName evidence="2">Os01g0915350 protein</fullName>
    </submittedName>
</protein>
<evidence type="ECO:0000313" key="2">
    <source>
        <dbReference type="EMBL" id="BAS75873.1"/>
    </source>
</evidence>
<name>A0A0N7KEA5_ORYSJ</name>
<dbReference type="AlphaFoldDB" id="A0A0N7KEA5"/>
<feature type="non-terminal residue" evidence="2">
    <location>
        <position position="1"/>
    </location>
</feature>
<reference evidence="2 3" key="3">
    <citation type="journal article" date="2013" name="Rice">
        <title>Improvement of the Oryza sativa Nipponbare reference genome using next generation sequence and optical map data.</title>
        <authorList>
            <person name="Kawahara Y."/>
            <person name="de la Bastide M."/>
            <person name="Hamilton J.P."/>
            <person name="Kanamori H."/>
            <person name="McCombie W.R."/>
            <person name="Ouyang S."/>
            <person name="Schwartz D.C."/>
            <person name="Tanaka T."/>
            <person name="Wu J."/>
            <person name="Zhou S."/>
            <person name="Childs K.L."/>
            <person name="Davidson R.M."/>
            <person name="Lin H."/>
            <person name="Quesada-Ocampo L."/>
            <person name="Vaillancourt B."/>
            <person name="Sakai H."/>
            <person name="Lee S.S."/>
            <person name="Kim J."/>
            <person name="Numa H."/>
            <person name="Itoh T."/>
            <person name="Buell C.R."/>
            <person name="Matsumoto T."/>
        </authorList>
    </citation>
    <scope>NUCLEOTIDE SEQUENCE [LARGE SCALE GENOMIC DNA]</scope>
    <source>
        <strain evidence="3">cv. Nipponbare</strain>
    </source>
</reference>
<keyword evidence="1" id="KW-0732">Signal</keyword>
<gene>
    <name evidence="2" type="ordered locus">Os01g0915350</name>
    <name evidence="2" type="ORF">OSNPB_010915350</name>
</gene>
<feature type="signal peptide" evidence="1">
    <location>
        <begin position="1"/>
        <end position="22"/>
    </location>
</feature>
<dbReference type="Gramene" id="Os01t0915350-00">
    <property type="protein sequence ID" value="Os01t0915350-00"/>
    <property type="gene ID" value="Os01g0915350"/>
</dbReference>